<evidence type="ECO:0000313" key="3">
    <source>
        <dbReference type="Proteomes" id="UP001146120"/>
    </source>
</evidence>
<evidence type="ECO:0000313" key="2">
    <source>
        <dbReference type="EMBL" id="DAZ92770.1"/>
    </source>
</evidence>
<dbReference type="AlphaFoldDB" id="A0AAV2YF54"/>
<name>A0AAV2YF54_9STRA</name>
<proteinExistence type="predicted"/>
<dbReference type="Proteomes" id="UP001146120">
    <property type="component" value="Unassembled WGS sequence"/>
</dbReference>
<evidence type="ECO:0000256" key="1">
    <source>
        <dbReference type="SAM" id="MobiDB-lite"/>
    </source>
</evidence>
<feature type="non-terminal residue" evidence="2">
    <location>
        <position position="1"/>
    </location>
</feature>
<comment type="caution">
    <text evidence="2">The sequence shown here is derived from an EMBL/GenBank/DDBJ whole genome shotgun (WGS) entry which is preliminary data.</text>
</comment>
<accession>A0AAV2YF54</accession>
<feature type="compositionally biased region" description="Polar residues" evidence="1">
    <location>
        <begin position="1"/>
        <end position="10"/>
    </location>
</feature>
<reference evidence="2" key="2">
    <citation type="journal article" date="2023" name="Microbiol Resour">
        <title>Decontamination and Annotation of the Draft Genome Sequence of the Oomycete Lagenidium giganteum ARSEF 373.</title>
        <authorList>
            <person name="Morgan W.R."/>
            <person name="Tartar A."/>
        </authorList>
    </citation>
    <scope>NUCLEOTIDE SEQUENCE</scope>
    <source>
        <strain evidence="2">ARSEF 373</strain>
    </source>
</reference>
<gene>
    <name evidence="2" type="ORF">N0F65_008152</name>
</gene>
<feature type="region of interest" description="Disordered" evidence="1">
    <location>
        <begin position="1"/>
        <end position="35"/>
    </location>
</feature>
<organism evidence="2 3">
    <name type="scientific">Lagenidium giganteum</name>
    <dbReference type="NCBI Taxonomy" id="4803"/>
    <lineage>
        <taxon>Eukaryota</taxon>
        <taxon>Sar</taxon>
        <taxon>Stramenopiles</taxon>
        <taxon>Oomycota</taxon>
        <taxon>Peronosporomycetes</taxon>
        <taxon>Pythiales</taxon>
        <taxon>Pythiaceae</taxon>
    </lineage>
</organism>
<protein>
    <submittedName>
        <fullName evidence="2">Uncharacterized protein</fullName>
    </submittedName>
</protein>
<reference evidence="2" key="1">
    <citation type="submission" date="2022-11" db="EMBL/GenBank/DDBJ databases">
        <authorList>
            <person name="Morgan W.R."/>
            <person name="Tartar A."/>
        </authorList>
    </citation>
    <scope>NUCLEOTIDE SEQUENCE</scope>
    <source>
        <strain evidence="2">ARSEF 373</strain>
    </source>
</reference>
<keyword evidence="3" id="KW-1185">Reference proteome</keyword>
<sequence length="636" mass="70704">NGGQNAATDGNRTTRARTTSSSNSAAEWLEHEVHKTQTDDSRSSWSRLSRCRLWDKQKAFYCAQGISAWSNHIVPFGVSSSSFLAASYARIAIQFLFEAAPDMTNTISDDTPNCYVWEAASGSCKFLHAFLIHFFALVDEYDLTARGIRPCVVASDLSVQVIQSRRTMACFAPFLERRQLDFALFDSEIFLAQPPGARALSLECSKRQWIVGVDGPVLLMANYFFDSLKADVFVVAPCNAGGVPCVFEAITDAASDSIAAMKVGLREVHNPHENPVYDEAAVQQTLMHVVDRIRNDQVCEGRRTPSLVIFPVEAVTLLEALQSQCTQAFAVLVGDADFSFRDPILSGLLGPPDGDEGLEIPQLSPHPDCFCLPVDLEIMKLYCERDISVEPRRSVRQVEVVKAIASDTFNVLLATVLPVSECADAASITRSSSLVHRTFRDELRFFTPSDCDLVYGLFGAEQQAKHLAMDAQLQLLAQVAWDIDLFVVIMWPLLRTWRNVVISMPEDRAFQWHLALAHAGTRCLQNLYTLDPDNQHDSTRLIKLQIARWFSELGFSEPVLRLLADQLQQPDEAKLAELYLLALASLDKGENWQALALFRRCQSARPKVVKYERGVAQALTQLHEARLAAKSAASSP</sequence>
<feature type="compositionally biased region" description="Low complexity" evidence="1">
    <location>
        <begin position="11"/>
        <end position="26"/>
    </location>
</feature>
<dbReference type="EMBL" id="DAKRPA010000386">
    <property type="protein sequence ID" value="DAZ92770.1"/>
    <property type="molecule type" value="Genomic_DNA"/>
</dbReference>